<sequence length="150" mass="16847">MNFKKIKIIIIMTLTILTCNLNFVSAFECLTPSSISQDLIKDLDLIDNNMYMLINTILKDELNEDSAKQQIRILDSLIKNLNSKSSTVPTKDDTTVLAIKAILSFYKVSLIKSEDFLKTENQDDLVNAVSAFSVAYNSSTTLRKIISDSK</sequence>
<dbReference type="Proteomes" id="UP000034407">
    <property type="component" value="Unassembled WGS sequence"/>
</dbReference>
<name>A0A0M3DM75_9FIRM</name>
<organism evidence="1 2">
    <name type="scientific">Paraclostridium benzoelyticum</name>
    <dbReference type="NCBI Taxonomy" id="1629550"/>
    <lineage>
        <taxon>Bacteria</taxon>
        <taxon>Bacillati</taxon>
        <taxon>Bacillota</taxon>
        <taxon>Clostridia</taxon>
        <taxon>Peptostreptococcales</taxon>
        <taxon>Peptostreptococcaceae</taxon>
        <taxon>Paraclostridium</taxon>
    </lineage>
</organism>
<dbReference type="EMBL" id="LBBT01000049">
    <property type="protein sequence ID" value="KKY02549.1"/>
    <property type="molecule type" value="Genomic_DNA"/>
</dbReference>
<dbReference type="RefSeq" id="WP_046821905.1">
    <property type="nucleotide sequence ID" value="NZ_JBCLWQ010000002.1"/>
</dbReference>
<gene>
    <name evidence="1" type="ORF">VN21_02575</name>
</gene>
<keyword evidence="2" id="KW-1185">Reference proteome</keyword>
<comment type="caution">
    <text evidence="1">The sequence shown here is derived from an EMBL/GenBank/DDBJ whole genome shotgun (WGS) entry which is preliminary data.</text>
</comment>
<dbReference type="AlphaFoldDB" id="A0A0M3DM75"/>
<protein>
    <submittedName>
        <fullName evidence="1">Uncharacterized protein</fullName>
    </submittedName>
</protein>
<dbReference type="PATRIC" id="fig|1629550.3.peg.3215"/>
<reference evidence="1 2" key="1">
    <citation type="submission" date="2015-04" db="EMBL/GenBank/DDBJ databases">
        <title>Microcin producing Clostridium sp. JC272T.</title>
        <authorList>
            <person name="Jyothsna T."/>
            <person name="Sasikala C."/>
            <person name="Ramana C."/>
        </authorList>
    </citation>
    <scope>NUCLEOTIDE SEQUENCE [LARGE SCALE GENOMIC DNA]</scope>
    <source>
        <strain evidence="1 2">JC272</strain>
    </source>
</reference>
<evidence type="ECO:0000313" key="2">
    <source>
        <dbReference type="Proteomes" id="UP000034407"/>
    </source>
</evidence>
<accession>A0A0M3DM75</accession>
<evidence type="ECO:0000313" key="1">
    <source>
        <dbReference type="EMBL" id="KKY02549.1"/>
    </source>
</evidence>
<proteinExistence type="predicted"/>